<evidence type="ECO:0000256" key="3">
    <source>
        <dbReference type="ARBA" id="ARBA00022475"/>
    </source>
</evidence>
<dbReference type="GO" id="GO:0055085">
    <property type="term" value="P:transmembrane transport"/>
    <property type="evidence" value="ECO:0007669"/>
    <property type="project" value="InterPro"/>
</dbReference>
<dbReference type="Gene3D" id="3.30.70.100">
    <property type="match status" value="1"/>
</dbReference>
<comment type="caution">
    <text evidence="9">The sequence shown here is derived from an EMBL/GenBank/DDBJ whole genome shotgun (WGS) entry which is preliminary data.</text>
</comment>
<evidence type="ECO:0000256" key="2">
    <source>
        <dbReference type="ARBA" id="ARBA00008017"/>
    </source>
</evidence>
<dbReference type="InterPro" id="IPR023408">
    <property type="entry name" value="MscS_beta-dom_sf"/>
</dbReference>
<keyword evidence="4" id="KW-0812">Transmembrane</keyword>
<evidence type="ECO:0000313" key="9">
    <source>
        <dbReference type="EMBL" id="EQD31701.1"/>
    </source>
</evidence>
<evidence type="ECO:0000259" key="8">
    <source>
        <dbReference type="Pfam" id="PF21082"/>
    </source>
</evidence>
<feature type="domain" description="Mechanosensitive ion channel MscS" evidence="7">
    <location>
        <begin position="2"/>
        <end position="63"/>
    </location>
</feature>
<dbReference type="SUPFAM" id="SSF50182">
    <property type="entry name" value="Sm-like ribonucleoproteins"/>
    <property type="match status" value="1"/>
</dbReference>
<dbReference type="InterPro" id="IPR049278">
    <property type="entry name" value="MS_channel_C"/>
</dbReference>
<organism evidence="9">
    <name type="scientific">mine drainage metagenome</name>
    <dbReference type="NCBI Taxonomy" id="410659"/>
    <lineage>
        <taxon>unclassified sequences</taxon>
        <taxon>metagenomes</taxon>
        <taxon>ecological metagenomes</taxon>
    </lineage>
</organism>
<evidence type="ECO:0000256" key="1">
    <source>
        <dbReference type="ARBA" id="ARBA00004651"/>
    </source>
</evidence>
<dbReference type="PANTHER" id="PTHR43634:SF2">
    <property type="entry name" value="LOW CONDUCTANCE MECHANOSENSITIVE CHANNEL YNAI"/>
    <property type="match status" value="1"/>
</dbReference>
<dbReference type="EMBL" id="AUZX01014616">
    <property type="protein sequence ID" value="EQD31701.1"/>
    <property type="molecule type" value="Genomic_DNA"/>
</dbReference>
<dbReference type="InterPro" id="IPR011066">
    <property type="entry name" value="MscS_channel_C_sf"/>
</dbReference>
<keyword evidence="3" id="KW-1003">Cell membrane</keyword>
<evidence type="ECO:0000256" key="4">
    <source>
        <dbReference type="ARBA" id="ARBA00022692"/>
    </source>
</evidence>
<reference evidence="9" key="2">
    <citation type="journal article" date="2014" name="ISME J.">
        <title>Microbial stratification in low pH oxic and suboxic macroscopic growths along an acid mine drainage.</title>
        <authorList>
            <person name="Mendez-Garcia C."/>
            <person name="Mesa V."/>
            <person name="Sprenger R.R."/>
            <person name="Richter M."/>
            <person name="Diez M.S."/>
            <person name="Solano J."/>
            <person name="Bargiela R."/>
            <person name="Golyshina O.V."/>
            <person name="Manteca A."/>
            <person name="Ramos J.L."/>
            <person name="Gallego J.R."/>
            <person name="Llorente I."/>
            <person name="Martins Dos Santos V.A."/>
            <person name="Jensen O.N."/>
            <person name="Pelaez A.I."/>
            <person name="Sanchez J."/>
            <person name="Ferrer M."/>
        </authorList>
    </citation>
    <scope>NUCLEOTIDE SEQUENCE</scope>
</reference>
<dbReference type="AlphaFoldDB" id="T0Y954"/>
<evidence type="ECO:0000256" key="5">
    <source>
        <dbReference type="ARBA" id="ARBA00022989"/>
    </source>
</evidence>
<dbReference type="SUPFAM" id="SSF82689">
    <property type="entry name" value="Mechanosensitive channel protein MscS (YggB), C-terminal domain"/>
    <property type="match status" value="1"/>
</dbReference>
<keyword evidence="5" id="KW-1133">Transmembrane helix</keyword>
<keyword evidence="6" id="KW-0472">Membrane</keyword>
<gene>
    <name evidence="9" type="ORF">B1A_19801</name>
</gene>
<feature type="domain" description="Mechanosensitive ion channel MscS C-terminal" evidence="8">
    <location>
        <begin position="77"/>
        <end position="158"/>
    </location>
</feature>
<evidence type="ECO:0000256" key="6">
    <source>
        <dbReference type="ARBA" id="ARBA00023136"/>
    </source>
</evidence>
<sequence length="188" mass="21178">MSNIFGAVVVYMDQPFKVGEWIVLPQLNISGTVEHIGWRSTKVRAFDTRPYYVPNNIFNTNVVQTPPRMQARRIDQTVPVRYSDADRLPVILSELRAFIHNHPNVDHNQSEMIYFTNYGPHSLDILVYCFAATTQWGESLAVQEDVLLNTARIIRRNGGELALPITRVQMQTMPPDGSSVAEAPVPAG</sequence>
<dbReference type="Gene3D" id="2.30.30.60">
    <property type="match status" value="1"/>
</dbReference>
<accession>T0Y954</accession>
<name>T0Y954_9ZZZZ</name>
<dbReference type="GO" id="GO:0005886">
    <property type="term" value="C:plasma membrane"/>
    <property type="evidence" value="ECO:0007669"/>
    <property type="project" value="UniProtKB-SubCell"/>
</dbReference>
<dbReference type="InterPro" id="IPR006685">
    <property type="entry name" value="MscS_channel_2nd"/>
</dbReference>
<dbReference type="PANTHER" id="PTHR43634">
    <property type="entry name" value="OW CONDUCTANCE MECHANOSENSITIVE CHANNEL"/>
    <property type="match status" value="1"/>
</dbReference>
<evidence type="ECO:0000259" key="7">
    <source>
        <dbReference type="Pfam" id="PF00924"/>
    </source>
</evidence>
<comment type="subcellular location">
    <subcellularLocation>
        <location evidence="1">Cell membrane</location>
        <topology evidence="1">Multi-pass membrane protein</topology>
    </subcellularLocation>
</comment>
<dbReference type="Pfam" id="PF21082">
    <property type="entry name" value="MS_channel_3rd"/>
    <property type="match status" value="1"/>
</dbReference>
<reference evidence="9" key="1">
    <citation type="submission" date="2013-08" db="EMBL/GenBank/DDBJ databases">
        <authorList>
            <person name="Mendez C."/>
            <person name="Richter M."/>
            <person name="Ferrer M."/>
            <person name="Sanchez J."/>
        </authorList>
    </citation>
    <scope>NUCLEOTIDE SEQUENCE</scope>
</reference>
<comment type="similarity">
    <text evidence="2">Belongs to the MscS (TC 1.A.23) family.</text>
</comment>
<dbReference type="InterPro" id="IPR010920">
    <property type="entry name" value="LSM_dom_sf"/>
</dbReference>
<proteinExistence type="inferred from homology"/>
<protein>
    <submittedName>
        <fullName evidence="9">MscS mechanosensitive ion channel</fullName>
    </submittedName>
</protein>
<dbReference type="InterPro" id="IPR045042">
    <property type="entry name" value="YnaI-like"/>
</dbReference>
<dbReference type="Pfam" id="PF00924">
    <property type="entry name" value="MS_channel_2nd"/>
    <property type="match status" value="1"/>
</dbReference>